<evidence type="ECO:0000256" key="1">
    <source>
        <dbReference type="ARBA" id="ARBA00004141"/>
    </source>
</evidence>
<dbReference type="PANTHER" id="PTHR11360">
    <property type="entry name" value="MONOCARBOXYLATE TRANSPORTER"/>
    <property type="match status" value="1"/>
</dbReference>
<feature type="transmembrane region" description="Helical" evidence="3">
    <location>
        <begin position="277"/>
        <end position="296"/>
    </location>
</feature>
<dbReference type="Gene3D" id="1.20.1250.20">
    <property type="entry name" value="MFS general substrate transporter like domains"/>
    <property type="match status" value="2"/>
</dbReference>
<reference evidence="5 6" key="1">
    <citation type="submission" date="2019-02" db="EMBL/GenBank/DDBJ databases">
        <title>Genome sequencing of the rare red list fungi Hericium alpestre (H. flagellum).</title>
        <authorList>
            <person name="Buettner E."/>
            <person name="Kellner H."/>
        </authorList>
    </citation>
    <scope>NUCLEOTIDE SEQUENCE [LARGE SCALE GENOMIC DNA]</scope>
    <source>
        <strain evidence="5 6">DSM 108284</strain>
    </source>
</reference>
<dbReference type="InterPro" id="IPR036259">
    <property type="entry name" value="MFS_trans_sf"/>
</dbReference>
<dbReference type="EMBL" id="SFCI01000215">
    <property type="protein sequence ID" value="TFY81410.1"/>
    <property type="molecule type" value="Genomic_DNA"/>
</dbReference>
<comment type="subcellular location">
    <subcellularLocation>
        <location evidence="1">Membrane</location>
        <topology evidence="1">Multi-pass membrane protein</topology>
    </subcellularLocation>
</comment>
<dbReference type="InterPro" id="IPR050327">
    <property type="entry name" value="Proton-linked_MCT"/>
</dbReference>
<name>A0A4Z0A4M4_9AGAM</name>
<dbReference type="GO" id="GO:0016020">
    <property type="term" value="C:membrane"/>
    <property type="evidence" value="ECO:0007669"/>
    <property type="project" value="UniProtKB-SubCell"/>
</dbReference>
<evidence type="ECO:0000256" key="3">
    <source>
        <dbReference type="SAM" id="Phobius"/>
    </source>
</evidence>
<feature type="transmembrane region" description="Helical" evidence="3">
    <location>
        <begin position="251"/>
        <end position="270"/>
    </location>
</feature>
<evidence type="ECO:0000256" key="2">
    <source>
        <dbReference type="ARBA" id="ARBA00006727"/>
    </source>
</evidence>
<feature type="transmembrane region" description="Helical" evidence="3">
    <location>
        <begin position="209"/>
        <end position="231"/>
    </location>
</feature>
<dbReference type="AlphaFoldDB" id="A0A4Z0A4M4"/>
<dbReference type="Pfam" id="PF07690">
    <property type="entry name" value="MFS_1"/>
    <property type="match status" value="1"/>
</dbReference>
<comment type="caution">
    <text evidence="5">The sequence shown here is derived from an EMBL/GenBank/DDBJ whole genome shotgun (WGS) entry which is preliminary data.</text>
</comment>
<keyword evidence="3" id="KW-1133">Transmembrane helix</keyword>
<organism evidence="5 6">
    <name type="scientific">Hericium alpestre</name>
    <dbReference type="NCBI Taxonomy" id="135208"/>
    <lineage>
        <taxon>Eukaryota</taxon>
        <taxon>Fungi</taxon>
        <taxon>Dikarya</taxon>
        <taxon>Basidiomycota</taxon>
        <taxon>Agaricomycotina</taxon>
        <taxon>Agaricomycetes</taxon>
        <taxon>Russulales</taxon>
        <taxon>Hericiaceae</taxon>
        <taxon>Hericium</taxon>
    </lineage>
</organism>
<feature type="transmembrane region" description="Helical" evidence="3">
    <location>
        <begin position="302"/>
        <end position="325"/>
    </location>
</feature>
<dbReference type="Proteomes" id="UP000298061">
    <property type="component" value="Unassembled WGS sequence"/>
</dbReference>
<feature type="transmembrane region" description="Helical" evidence="3">
    <location>
        <begin position="337"/>
        <end position="358"/>
    </location>
</feature>
<dbReference type="InterPro" id="IPR020846">
    <property type="entry name" value="MFS_dom"/>
</dbReference>
<dbReference type="GO" id="GO:0022857">
    <property type="term" value="F:transmembrane transporter activity"/>
    <property type="evidence" value="ECO:0007669"/>
    <property type="project" value="InterPro"/>
</dbReference>
<accession>A0A4Z0A4M4</accession>
<feature type="transmembrane region" description="Helical" evidence="3">
    <location>
        <begin position="431"/>
        <end position="453"/>
    </location>
</feature>
<dbReference type="OrthoDB" id="6509908at2759"/>
<dbReference type="SUPFAM" id="SSF103473">
    <property type="entry name" value="MFS general substrate transporter"/>
    <property type="match status" value="1"/>
</dbReference>
<protein>
    <recommendedName>
        <fullName evidence="4">Major facilitator superfamily (MFS) profile domain-containing protein</fullName>
    </recommendedName>
</protein>
<dbReference type="PANTHER" id="PTHR11360:SF234">
    <property type="entry name" value="MFS-TYPE TRANSPORTER DBAD-RELATED"/>
    <property type="match status" value="1"/>
</dbReference>
<evidence type="ECO:0000259" key="4">
    <source>
        <dbReference type="PROSITE" id="PS50850"/>
    </source>
</evidence>
<feature type="transmembrane region" description="Helical" evidence="3">
    <location>
        <begin position="555"/>
        <end position="576"/>
    </location>
</feature>
<feature type="transmembrane region" description="Helical" evidence="3">
    <location>
        <begin position="387"/>
        <end position="407"/>
    </location>
</feature>
<dbReference type="PROSITE" id="PS50850">
    <property type="entry name" value="MFS"/>
    <property type="match status" value="1"/>
</dbReference>
<feature type="transmembrane region" description="Helical" evidence="3">
    <location>
        <begin position="588"/>
        <end position="608"/>
    </location>
</feature>
<dbReference type="STRING" id="135208.A0A4Z0A4M4"/>
<feature type="transmembrane region" description="Helical" evidence="3">
    <location>
        <begin position="465"/>
        <end position="482"/>
    </location>
</feature>
<keyword evidence="3" id="KW-0472">Membrane</keyword>
<keyword evidence="6" id="KW-1185">Reference proteome</keyword>
<keyword evidence="3" id="KW-0812">Transmembrane</keyword>
<dbReference type="InterPro" id="IPR011701">
    <property type="entry name" value="MFS"/>
</dbReference>
<proteinExistence type="inferred from homology"/>
<gene>
    <name evidence="5" type="ORF">EWM64_g2605</name>
</gene>
<sequence length="617" mass="66325">MTSFYANQNQTSTPNPDWSLDFYDSIPASRAGLPQALLPSVQDIEKLDPPQEQPLATLLANLLIPCPPHCGDDATLTAGLLDELAHPDEFPSLPSGTVQPFTAGWTLAPQEVQQAFSFRRAYDNLLNSFTSRPPAVSLAPPAVVDLSMSATGIENSEDRPLAGSGRASAVADHEHDIKSIKDVANSGDAKNAEVSDIPVEEDDYPDGGLAAWLVIIGAKALAAEMSTFGYVNAWGAYYETVLLEGTSPSTIAWIGSVQYALCFLPCIIFGRLFDLGYFKSFFGAASILLVVATFLIAECTTYWQLLLCQGIALGLSCGAVFGPVVSIVSQWFKKKRGIALGINACGSSIGGTIFPIMFRNLQTEVGYALRYALVALSFIFNFRRFKWTMRIFGFLLMFTLGFANLTLRRRLPPVNVTGGLFNFSVWKNPAFLVYTVSGLVSFLGLYTVLTYIGASGPTQGLTDNYSFYLVVIANAASGFGRLTSGVIADRIGPINIMTPMMAFTGIFTYIWPFVHGTAAVTIIAIFYGYASGAYIGLCPAPMINFGEPGDSGRRIGMYFTTMAFGAVAGPPISGAINNATGSDKPVGIYAGSAIMVSVVGMYLTRYFALKGYEKKSR</sequence>
<comment type="similarity">
    <text evidence="2">Belongs to the major facilitator superfamily. Monocarboxylate porter (TC 2.A.1.13) family.</text>
</comment>
<evidence type="ECO:0000313" key="5">
    <source>
        <dbReference type="EMBL" id="TFY81410.1"/>
    </source>
</evidence>
<evidence type="ECO:0000313" key="6">
    <source>
        <dbReference type="Proteomes" id="UP000298061"/>
    </source>
</evidence>
<feature type="domain" description="Major facilitator superfamily (MFS) profile" evidence="4">
    <location>
        <begin position="430"/>
        <end position="617"/>
    </location>
</feature>